<dbReference type="InterPro" id="IPR005821">
    <property type="entry name" value="Ion_trans_dom"/>
</dbReference>
<dbReference type="Pfam" id="PF00520">
    <property type="entry name" value="Ion_trans"/>
    <property type="match status" value="1"/>
</dbReference>
<organism evidence="10 11">
    <name type="scientific">Stylonychia lemnae</name>
    <name type="common">Ciliate</name>
    <dbReference type="NCBI Taxonomy" id="5949"/>
    <lineage>
        <taxon>Eukaryota</taxon>
        <taxon>Sar</taxon>
        <taxon>Alveolata</taxon>
        <taxon>Ciliophora</taxon>
        <taxon>Intramacronucleata</taxon>
        <taxon>Spirotrichea</taxon>
        <taxon>Stichotrichia</taxon>
        <taxon>Sporadotrichida</taxon>
        <taxon>Oxytrichidae</taxon>
        <taxon>Stylonychinae</taxon>
        <taxon>Stylonychia</taxon>
    </lineage>
</organism>
<feature type="transmembrane region" description="Helical" evidence="8">
    <location>
        <begin position="419"/>
        <end position="439"/>
    </location>
</feature>
<evidence type="ECO:0000256" key="3">
    <source>
        <dbReference type="ARBA" id="ARBA00022737"/>
    </source>
</evidence>
<feature type="transmembrane region" description="Helical" evidence="8">
    <location>
        <begin position="366"/>
        <end position="394"/>
    </location>
</feature>
<evidence type="ECO:0000313" key="11">
    <source>
        <dbReference type="Proteomes" id="UP000039865"/>
    </source>
</evidence>
<dbReference type="OrthoDB" id="327201at2759"/>
<dbReference type="EMBL" id="CCKQ01018109">
    <property type="protein sequence ID" value="CDW90047.1"/>
    <property type="molecule type" value="Genomic_DNA"/>
</dbReference>
<keyword evidence="5 8" id="KW-0472">Membrane</keyword>
<evidence type="ECO:0000256" key="7">
    <source>
        <dbReference type="SAM" id="MobiDB-lite"/>
    </source>
</evidence>
<dbReference type="Proteomes" id="UP000039865">
    <property type="component" value="Unassembled WGS sequence"/>
</dbReference>
<feature type="domain" description="Ion transport" evidence="9">
    <location>
        <begin position="274"/>
        <end position="397"/>
    </location>
</feature>
<feature type="coiled-coil region" evidence="6">
    <location>
        <begin position="128"/>
        <end position="155"/>
    </location>
</feature>
<name>A0A078B9V3_STYLE</name>
<evidence type="ECO:0000256" key="2">
    <source>
        <dbReference type="ARBA" id="ARBA00022692"/>
    </source>
</evidence>
<keyword evidence="4 8" id="KW-1133">Transmembrane helix</keyword>
<feature type="transmembrane region" description="Helical" evidence="8">
    <location>
        <begin position="266"/>
        <end position="285"/>
    </location>
</feature>
<feature type="region of interest" description="Disordered" evidence="7">
    <location>
        <begin position="813"/>
        <end position="854"/>
    </location>
</feature>
<dbReference type="GO" id="GO:0005216">
    <property type="term" value="F:monoatomic ion channel activity"/>
    <property type="evidence" value="ECO:0007669"/>
    <property type="project" value="InterPro"/>
</dbReference>
<gene>
    <name evidence="10" type="primary">Contig19766.g20969</name>
    <name evidence="10" type="ORF">STYLEM_19187</name>
</gene>
<evidence type="ECO:0000259" key="9">
    <source>
        <dbReference type="Pfam" id="PF00520"/>
    </source>
</evidence>
<feature type="transmembrane region" description="Helical" evidence="8">
    <location>
        <begin position="207"/>
        <end position="225"/>
    </location>
</feature>
<feature type="transmembrane region" description="Helical" evidence="8">
    <location>
        <begin position="459"/>
        <end position="488"/>
    </location>
</feature>
<keyword evidence="2 8" id="KW-0812">Transmembrane</keyword>
<proteinExistence type="predicted"/>
<dbReference type="InParanoid" id="A0A078B9V3"/>
<dbReference type="Gene3D" id="1.10.287.70">
    <property type="match status" value="1"/>
</dbReference>
<dbReference type="GO" id="GO:0098703">
    <property type="term" value="P:calcium ion import across plasma membrane"/>
    <property type="evidence" value="ECO:0007669"/>
    <property type="project" value="TreeGrafter"/>
</dbReference>
<feature type="transmembrane region" description="Helical" evidence="8">
    <location>
        <begin position="174"/>
        <end position="195"/>
    </location>
</feature>
<evidence type="ECO:0000256" key="4">
    <source>
        <dbReference type="ARBA" id="ARBA00022989"/>
    </source>
</evidence>
<evidence type="ECO:0000256" key="8">
    <source>
        <dbReference type="SAM" id="Phobius"/>
    </source>
</evidence>
<evidence type="ECO:0000256" key="1">
    <source>
        <dbReference type="ARBA" id="ARBA00004141"/>
    </source>
</evidence>
<reference evidence="10 11" key="1">
    <citation type="submission" date="2014-06" db="EMBL/GenBank/DDBJ databases">
        <authorList>
            <person name="Swart Estienne"/>
        </authorList>
    </citation>
    <scope>NUCLEOTIDE SEQUENCE [LARGE SCALE GENOMIC DNA]</scope>
    <source>
        <strain evidence="10 11">130c</strain>
    </source>
</reference>
<evidence type="ECO:0000256" key="6">
    <source>
        <dbReference type="SAM" id="Coils"/>
    </source>
</evidence>
<evidence type="ECO:0000256" key="5">
    <source>
        <dbReference type="ARBA" id="ARBA00023136"/>
    </source>
</evidence>
<accession>A0A078B9V3</accession>
<keyword evidence="3" id="KW-0677">Repeat</keyword>
<dbReference type="GO" id="GO:0005886">
    <property type="term" value="C:plasma membrane"/>
    <property type="evidence" value="ECO:0007669"/>
    <property type="project" value="TreeGrafter"/>
</dbReference>
<protein>
    <submittedName>
        <fullName evidence="10">Wd-40 repeat protein</fullName>
    </submittedName>
</protein>
<feature type="transmembrane region" description="Helical" evidence="8">
    <location>
        <begin position="509"/>
        <end position="532"/>
    </location>
</feature>
<dbReference type="AlphaFoldDB" id="A0A078B9V3"/>
<dbReference type="PANTHER" id="PTHR10582">
    <property type="entry name" value="TRANSIENT RECEPTOR POTENTIAL ION CHANNEL PROTEIN"/>
    <property type="match status" value="1"/>
</dbReference>
<comment type="subcellular location">
    <subcellularLocation>
        <location evidence="1">Membrane</location>
        <topology evidence="1">Multi-pass membrane protein</topology>
    </subcellularLocation>
</comment>
<evidence type="ECO:0000313" key="10">
    <source>
        <dbReference type="EMBL" id="CDW90047.1"/>
    </source>
</evidence>
<feature type="transmembrane region" description="Helical" evidence="8">
    <location>
        <begin position="306"/>
        <end position="325"/>
    </location>
</feature>
<dbReference type="InterPro" id="IPR024862">
    <property type="entry name" value="TRPV"/>
</dbReference>
<dbReference type="PANTHER" id="PTHR10582:SF2">
    <property type="entry name" value="INACTIVE"/>
    <property type="match status" value="1"/>
</dbReference>
<keyword evidence="6" id="KW-0175">Coiled coil</keyword>
<sequence length="854" mass="100265">MIIIDALAQVRAKFKITTFRTEQIQEDIEQSTKKIIKNIPNSDELKQLLKQRDLYGNDALYYMALYNVYTILDTSATDRILQDFWKSNIDVNGYLWEASTSFRLLVNYDSSKIDYELETLCIFFQYFISQFNSLVHDINEDIKKLENTAESNHAELVDQLGDELHEAGKDIFDAMWVSIVMYAFPIRMIQTFLFAKLTKRNYNPINANFIVELGLTSCVAIWMYYSQKFQDQSLLDNNYGEQLTSEEIFVLNVIEQLEEGKFRFDILLAFHTGLLWLRVILLLKLTRSFGPLIKIVECMLVDIGQFAVIWLVNLVFFSCMGMLLFGEIEVYDQFQDTIIMFIQSALGSWDMTIYDNLLIGPYFGKVYHIIFLVFNMVLLLNLMIAILSTTFSILQEKKLALYYDGIIEAIPQYKFDKTYGSMICAFPPINLIIFPFNLISILTKDKIFLRKLDHLLMNIAYVPVLLIILIFFIAGNAFCLPFSYLYTLYKKFKQIFIDTKNKPVQILRFLEFLLFGLVYLGISQIFDIYVYFKHCYSNNYEKLQPFVRPRISKRSIKALFEITETYLYNGKKFIDMRILMGRLREKIHLNADIAQLIYGPLMKKSNQDSSYETIVGNDNFLKNIQAFNNLKVVIKNCTDEHHQVDLKLINIQLREMQIKMRIIINNLRKEASQQNESQKTISIAQQTQKVLTKNLKGKYSSHIQFIDKSQISQYLITEYQRLKKNISTEFAFVNPRRILDSIRDKYDRDNQQNKQLIFQTSNLIYRAVLQQILKIVTEERELRIAQKRRQIPKSSVTRSNTLQGEISLKQQNRKAKTILDQDQMEQEQSEESFWQDLEVKEENKAGNGDNTLEF</sequence>
<keyword evidence="11" id="KW-1185">Reference proteome</keyword>